<sequence length="287" mass="31559">MFTASELAGSSLDKNLLESIRRSAQTLLQYIFERHIEQRSWILEEILGSLIRLPVQKRSQGSYRIASGKSVQFISILLLKLLQGTARPPDDLTAGFEGGTLPTKEYRILLDKHHKSIEAAASSTDFAIRYLIGRCIRRDNKPALNEADYRNLLESFIDDCITLLGHPQWPASELVVRIYSMHLIDVLDEDKSDFAMKSLALDGLAQIAAHIARAQRESEISAKDGGLGTLAPVAANSSLDTINTFASTTTLLLEYLQSKALSEESTGAIPLYIGGWATALISALIKS</sequence>
<name>A0ACC1J0P8_9FUNG</name>
<accession>A0ACC1J0P8</accession>
<reference evidence="1" key="1">
    <citation type="submission" date="2022-07" db="EMBL/GenBank/DDBJ databases">
        <title>Phylogenomic reconstructions and comparative analyses of Kickxellomycotina fungi.</title>
        <authorList>
            <person name="Reynolds N.K."/>
            <person name="Stajich J.E."/>
            <person name="Barry K."/>
            <person name="Grigoriev I.V."/>
            <person name="Crous P."/>
            <person name="Smith M.E."/>
        </authorList>
    </citation>
    <scope>NUCLEOTIDE SEQUENCE</scope>
    <source>
        <strain evidence="1">NRRL 5244</strain>
    </source>
</reference>
<gene>
    <name evidence="1" type="primary">SCC2_1</name>
    <name evidence="1" type="ORF">FBU59_006264</name>
</gene>
<dbReference type="Proteomes" id="UP001150603">
    <property type="component" value="Unassembled WGS sequence"/>
</dbReference>
<comment type="caution">
    <text evidence="1">The sequence shown here is derived from an EMBL/GenBank/DDBJ whole genome shotgun (WGS) entry which is preliminary data.</text>
</comment>
<proteinExistence type="predicted"/>
<feature type="non-terminal residue" evidence="1">
    <location>
        <position position="287"/>
    </location>
</feature>
<evidence type="ECO:0000313" key="2">
    <source>
        <dbReference type="Proteomes" id="UP001150603"/>
    </source>
</evidence>
<protein>
    <submittedName>
        <fullName evidence="1">Sister chromatid cohesion protein 2</fullName>
    </submittedName>
</protein>
<evidence type="ECO:0000313" key="1">
    <source>
        <dbReference type="EMBL" id="KAJ1932750.1"/>
    </source>
</evidence>
<dbReference type="EMBL" id="JANBPW010005375">
    <property type="protein sequence ID" value="KAJ1932750.1"/>
    <property type="molecule type" value="Genomic_DNA"/>
</dbReference>
<organism evidence="1 2">
    <name type="scientific">Linderina macrospora</name>
    <dbReference type="NCBI Taxonomy" id="4868"/>
    <lineage>
        <taxon>Eukaryota</taxon>
        <taxon>Fungi</taxon>
        <taxon>Fungi incertae sedis</taxon>
        <taxon>Zoopagomycota</taxon>
        <taxon>Kickxellomycotina</taxon>
        <taxon>Kickxellomycetes</taxon>
        <taxon>Kickxellales</taxon>
        <taxon>Kickxellaceae</taxon>
        <taxon>Linderina</taxon>
    </lineage>
</organism>
<keyword evidence="2" id="KW-1185">Reference proteome</keyword>